<name>A0A849SJI0_UNCEI</name>
<dbReference type="AlphaFoldDB" id="A0A849SJI0"/>
<evidence type="ECO:0000313" key="1">
    <source>
        <dbReference type="EMBL" id="NOT35552.1"/>
    </source>
</evidence>
<proteinExistence type="predicted"/>
<gene>
    <name evidence="1" type="ORF">HOP12_15515</name>
</gene>
<evidence type="ECO:0000313" key="2">
    <source>
        <dbReference type="Proteomes" id="UP000580839"/>
    </source>
</evidence>
<comment type="caution">
    <text evidence="1">The sequence shown here is derived from an EMBL/GenBank/DDBJ whole genome shotgun (WGS) entry which is preliminary data.</text>
</comment>
<protein>
    <submittedName>
        <fullName evidence="1">Uncharacterized protein</fullName>
    </submittedName>
</protein>
<organism evidence="1 2">
    <name type="scientific">Eiseniibacteriota bacterium</name>
    <dbReference type="NCBI Taxonomy" id="2212470"/>
    <lineage>
        <taxon>Bacteria</taxon>
        <taxon>Candidatus Eiseniibacteriota</taxon>
    </lineage>
</organism>
<dbReference type="Proteomes" id="UP000580839">
    <property type="component" value="Unassembled WGS sequence"/>
</dbReference>
<reference evidence="1 2" key="1">
    <citation type="submission" date="2020-04" db="EMBL/GenBank/DDBJ databases">
        <title>Metagenomic profiling of ammonia- and methane-oxidizing microorganisms in a Dutch drinking water treatment plant.</title>
        <authorList>
            <person name="Poghosyan L."/>
            <person name="Leucker S."/>
        </authorList>
    </citation>
    <scope>NUCLEOTIDE SEQUENCE [LARGE SCALE GENOMIC DNA]</scope>
    <source>
        <strain evidence="1">S-RSF-IL-03</strain>
    </source>
</reference>
<sequence length="208" mass="22731">MSMPSTRAGSARAGLCDLLVAYLRGDLDARERFPAEAHDVLTRLAAHHAWFLPQDVRDEVVSEAHLILLERGAVFDPSRAPARVFLRLVVRDAVKRVAASYCPPGWRTRPTAGDAEQQQRAVLSLEQHLGQGADFCDHCAEREIEQRCDLRTVFDRAPGVVGIALRRIYCDGVPAAGVAKALGLSRFTLLRRIHAFTAAVREGGAVAA</sequence>
<dbReference type="EMBL" id="JABFRW010000201">
    <property type="protein sequence ID" value="NOT35552.1"/>
    <property type="molecule type" value="Genomic_DNA"/>
</dbReference>
<accession>A0A849SJI0</accession>